<dbReference type="EMBL" id="VOXD01000052">
    <property type="protein sequence ID" value="TXF84706.1"/>
    <property type="molecule type" value="Genomic_DNA"/>
</dbReference>
<organism evidence="1 2">
    <name type="scientific">Neolewinella aurantiaca</name>
    <dbReference type="NCBI Taxonomy" id="2602767"/>
    <lineage>
        <taxon>Bacteria</taxon>
        <taxon>Pseudomonadati</taxon>
        <taxon>Bacteroidota</taxon>
        <taxon>Saprospiria</taxon>
        <taxon>Saprospirales</taxon>
        <taxon>Lewinellaceae</taxon>
        <taxon>Neolewinella</taxon>
    </lineage>
</organism>
<protein>
    <submittedName>
        <fullName evidence="1">Uncharacterized protein</fullName>
    </submittedName>
</protein>
<evidence type="ECO:0000313" key="1">
    <source>
        <dbReference type="EMBL" id="TXF84706.1"/>
    </source>
</evidence>
<comment type="caution">
    <text evidence="1">The sequence shown here is derived from an EMBL/GenBank/DDBJ whole genome shotgun (WGS) entry which is preliminary data.</text>
</comment>
<evidence type="ECO:0000313" key="2">
    <source>
        <dbReference type="Proteomes" id="UP000321907"/>
    </source>
</evidence>
<dbReference type="RefSeq" id="WP_147932761.1">
    <property type="nucleotide sequence ID" value="NZ_VOXD01000052.1"/>
</dbReference>
<dbReference type="Proteomes" id="UP000321907">
    <property type="component" value="Unassembled WGS sequence"/>
</dbReference>
<gene>
    <name evidence="1" type="ORF">FUA23_21075</name>
</gene>
<keyword evidence="2" id="KW-1185">Reference proteome</keyword>
<dbReference type="AlphaFoldDB" id="A0A5C7FJM2"/>
<proteinExistence type="predicted"/>
<reference evidence="1 2" key="1">
    <citation type="submission" date="2019-08" db="EMBL/GenBank/DDBJ databases">
        <title>Lewinella sp. strain SSH13 Genome sequencing and assembly.</title>
        <authorList>
            <person name="Kim I."/>
        </authorList>
    </citation>
    <scope>NUCLEOTIDE SEQUENCE [LARGE SCALE GENOMIC DNA]</scope>
    <source>
        <strain evidence="1 2">SSH13</strain>
    </source>
</reference>
<dbReference type="PROSITE" id="PS51257">
    <property type="entry name" value="PROKAR_LIPOPROTEIN"/>
    <property type="match status" value="1"/>
</dbReference>
<name>A0A5C7FJM2_9BACT</name>
<sequence length="142" mass="15574">MTRLPCLLLLISLFCSCGGRNFDESKIPADQRNTELAFKRMAQHGGLEPVLEENQNFANWQFHVSSVSETSVLGSDPVKNLHLNDRSGIEYIVSSASTPEAVLDGIDFGYGFASGKVISVERDLAAGEIIAEISLLSWKNRD</sequence>
<accession>A0A5C7FJM2</accession>
<dbReference type="OrthoDB" id="1494564at2"/>